<organism evidence="2 3">
    <name type="scientific">Marasmius oreades</name>
    <name type="common">fairy-ring Marasmius</name>
    <dbReference type="NCBI Taxonomy" id="181124"/>
    <lineage>
        <taxon>Eukaryota</taxon>
        <taxon>Fungi</taxon>
        <taxon>Dikarya</taxon>
        <taxon>Basidiomycota</taxon>
        <taxon>Agaricomycotina</taxon>
        <taxon>Agaricomycetes</taxon>
        <taxon>Agaricomycetidae</taxon>
        <taxon>Agaricales</taxon>
        <taxon>Marasmiineae</taxon>
        <taxon>Marasmiaceae</taxon>
        <taxon>Marasmius</taxon>
    </lineage>
</organism>
<dbReference type="EMBL" id="CM032188">
    <property type="protein sequence ID" value="KAG7088811.1"/>
    <property type="molecule type" value="Genomic_DNA"/>
</dbReference>
<dbReference type="OrthoDB" id="2101473at2759"/>
<protein>
    <recommendedName>
        <fullName evidence="4">Transcriptional regulator</fullName>
    </recommendedName>
</protein>
<evidence type="ECO:0000313" key="2">
    <source>
        <dbReference type="EMBL" id="KAG7088811.1"/>
    </source>
</evidence>
<dbReference type="Pfam" id="PF04299">
    <property type="entry name" value="FMN_bind_2"/>
    <property type="match status" value="1"/>
</dbReference>
<dbReference type="KEGG" id="more:E1B28_012771"/>
<evidence type="ECO:0000256" key="1">
    <source>
        <dbReference type="SAM" id="MobiDB-lite"/>
    </source>
</evidence>
<dbReference type="InterPro" id="IPR007396">
    <property type="entry name" value="TR_PAI2-type"/>
</dbReference>
<keyword evidence="3" id="KW-1185">Reference proteome</keyword>
<name>A0A9P7RS65_9AGAR</name>
<dbReference type="GeneID" id="66081846"/>
<gene>
    <name evidence="2" type="ORF">E1B28_012771</name>
</gene>
<dbReference type="PANTHER" id="PTHR35802:SF1">
    <property type="entry name" value="PROTEASE SYNTHASE AND SPORULATION PROTEIN PAI 2"/>
    <property type="match status" value="1"/>
</dbReference>
<dbReference type="AlphaFoldDB" id="A0A9P7RS65"/>
<feature type="region of interest" description="Disordered" evidence="1">
    <location>
        <begin position="240"/>
        <end position="260"/>
    </location>
</feature>
<sequence>MYLPDVYTEKDIPALRNFIRSNSLGIFTTAIESSKHPFIQSSHLPFVLDVEDENSPTELGVLRGHMARANPQSKALIDHINSVANDEVEGGDSPRKLERDVLVLFNHPIQHYVTPKFYRETKPKTGKVAPTWNYAAVQVYGKLTVYYDSKADSTEDFLEKQLKDLTMVGEKGVMKYDEPWLVEDAPRSFVQILKKAIIGIEIEIMRMDGKWKMSQEMSKGDREGVINGFRGLNSDVGTKMSDIVEERGEMSDRKKEAKSS</sequence>
<accession>A0A9P7RS65</accession>
<proteinExistence type="predicted"/>
<dbReference type="Gene3D" id="2.30.110.10">
    <property type="entry name" value="Electron Transport, Fmn-binding Protein, Chain A"/>
    <property type="match status" value="1"/>
</dbReference>
<dbReference type="RefSeq" id="XP_043005282.1">
    <property type="nucleotide sequence ID" value="XM_043157914.1"/>
</dbReference>
<comment type="caution">
    <text evidence="2">The sequence shown here is derived from an EMBL/GenBank/DDBJ whole genome shotgun (WGS) entry which is preliminary data.</text>
</comment>
<dbReference type="InterPro" id="IPR012349">
    <property type="entry name" value="Split_barrel_FMN-bd"/>
</dbReference>
<dbReference type="PANTHER" id="PTHR35802">
    <property type="entry name" value="PROTEASE SYNTHASE AND SPORULATION PROTEIN PAI 2"/>
    <property type="match status" value="1"/>
</dbReference>
<dbReference type="Proteomes" id="UP001049176">
    <property type="component" value="Chromosome 8"/>
</dbReference>
<feature type="compositionally biased region" description="Basic and acidic residues" evidence="1">
    <location>
        <begin position="242"/>
        <end position="260"/>
    </location>
</feature>
<evidence type="ECO:0008006" key="4">
    <source>
        <dbReference type="Google" id="ProtNLM"/>
    </source>
</evidence>
<dbReference type="SUPFAM" id="SSF50475">
    <property type="entry name" value="FMN-binding split barrel"/>
    <property type="match status" value="1"/>
</dbReference>
<evidence type="ECO:0000313" key="3">
    <source>
        <dbReference type="Proteomes" id="UP001049176"/>
    </source>
</evidence>
<dbReference type="PIRSF" id="PIRSF010372">
    <property type="entry name" value="PaiB"/>
    <property type="match status" value="1"/>
</dbReference>
<reference evidence="2" key="1">
    <citation type="journal article" date="2021" name="Genome Biol. Evol.">
        <title>The assembled and annotated genome of the fairy-ring fungus Marasmius oreades.</title>
        <authorList>
            <person name="Hiltunen M."/>
            <person name="Ament-Velasquez S.L."/>
            <person name="Johannesson H."/>
        </authorList>
    </citation>
    <scope>NUCLEOTIDE SEQUENCE</scope>
    <source>
        <strain evidence="2">03SP1</strain>
    </source>
</reference>